<gene>
    <name evidence="2" type="ORF">EZS27_029603</name>
</gene>
<evidence type="ECO:0000256" key="1">
    <source>
        <dbReference type="SAM" id="Phobius"/>
    </source>
</evidence>
<reference evidence="2" key="1">
    <citation type="submission" date="2019-03" db="EMBL/GenBank/DDBJ databases">
        <title>Single cell metagenomics reveals metabolic interactions within the superorganism composed of flagellate Streblomastix strix and complex community of Bacteroidetes bacteria on its surface.</title>
        <authorList>
            <person name="Treitli S.C."/>
            <person name="Kolisko M."/>
            <person name="Husnik F."/>
            <person name="Keeling P."/>
            <person name="Hampl V."/>
        </authorList>
    </citation>
    <scope>NUCLEOTIDE SEQUENCE</scope>
    <source>
        <strain evidence="2">STM</strain>
    </source>
</reference>
<dbReference type="EMBL" id="SNRY01003525">
    <property type="protein sequence ID" value="KAA6320651.1"/>
    <property type="molecule type" value="Genomic_DNA"/>
</dbReference>
<sequence length="58" mass="6877">MIIRNNVEVRTGHTQKKVEDVSNVYCYAEITGIILRINCGFYYLITPQFMRKLLRILK</sequence>
<proteinExistence type="predicted"/>
<organism evidence="2">
    <name type="scientific">termite gut metagenome</name>
    <dbReference type="NCBI Taxonomy" id="433724"/>
    <lineage>
        <taxon>unclassified sequences</taxon>
        <taxon>metagenomes</taxon>
        <taxon>organismal metagenomes</taxon>
    </lineage>
</organism>
<evidence type="ECO:0000313" key="2">
    <source>
        <dbReference type="EMBL" id="KAA6320651.1"/>
    </source>
</evidence>
<comment type="caution">
    <text evidence="2">The sequence shown here is derived from an EMBL/GenBank/DDBJ whole genome shotgun (WGS) entry which is preliminary data.</text>
</comment>
<keyword evidence="1" id="KW-0812">Transmembrane</keyword>
<keyword evidence="1" id="KW-0472">Membrane</keyword>
<accession>A0A5J4QIE5</accession>
<protein>
    <submittedName>
        <fullName evidence="2">Uncharacterized protein</fullName>
    </submittedName>
</protein>
<feature type="transmembrane region" description="Helical" evidence="1">
    <location>
        <begin position="24"/>
        <end position="45"/>
    </location>
</feature>
<keyword evidence="1" id="KW-1133">Transmembrane helix</keyword>
<name>A0A5J4QIE5_9ZZZZ</name>
<dbReference type="AlphaFoldDB" id="A0A5J4QIE5"/>